<sequence>MVRCRGRISHECLVQLQVVASRGGGGGASIEAGEESLPLIDVSALCEEIGCRMRFLCGLAVAASAAGIEVMGVRHDTAGVYNVVVRLPQASPLAVTALRAACASTALGPVVAGKAEATRQKRQRQEGAVMTMPVAVRVLHLKGVVAA</sequence>
<dbReference type="VEuPathDB" id="TriTrypDB:TRSC58_01017"/>
<proteinExistence type="predicted"/>
<evidence type="ECO:0000313" key="1">
    <source>
        <dbReference type="EMBL" id="ESL11238.1"/>
    </source>
</evidence>
<gene>
    <name evidence="1" type="ORF">TRSC58_01017</name>
</gene>
<comment type="caution">
    <text evidence="1">The sequence shown here is derived from an EMBL/GenBank/DDBJ whole genome shotgun (WGS) entry which is preliminary data.</text>
</comment>
<organism evidence="1 2">
    <name type="scientific">Trypanosoma rangeli SC58</name>
    <dbReference type="NCBI Taxonomy" id="429131"/>
    <lineage>
        <taxon>Eukaryota</taxon>
        <taxon>Discoba</taxon>
        <taxon>Euglenozoa</taxon>
        <taxon>Kinetoplastea</taxon>
        <taxon>Metakinetoplastina</taxon>
        <taxon>Trypanosomatida</taxon>
        <taxon>Trypanosomatidae</taxon>
        <taxon>Trypanosoma</taxon>
        <taxon>Herpetosoma</taxon>
    </lineage>
</organism>
<reference evidence="1 2" key="1">
    <citation type="submission" date="2013-07" db="EMBL/GenBank/DDBJ databases">
        <authorList>
            <person name="Stoco P.H."/>
            <person name="Wagner G."/>
            <person name="Gerber A."/>
            <person name="Zaha A."/>
            <person name="Thompson C."/>
            <person name="Bartholomeu D.C."/>
            <person name="Luckemeyer D.D."/>
            <person name="Bahia D."/>
            <person name="Loreto E."/>
            <person name="Prestes E.B."/>
            <person name="Lima F.M."/>
            <person name="Rodrigues-Luiz G."/>
            <person name="Vallejo G.A."/>
            <person name="Filho J.F."/>
            <person name="Monteiro K.M."/>
            <person name="Tyler K.M."/>
            <person name="de Almeida L.G."/>
            <person name="Ortiz M.F."/>
            <person name="Siervo M.A."/>
            <person name="de Moraes M.H."/>
            <person name="Cunha O.L."/>
            <person name="Mendonca-Neto R."/>
            <person name="Silva R."/>
            <person name="Teixeira S.M."/>
            <person name="Murta S.M."/>
            <person name="Sincero T.C."/>
            <person name="Mendes T.A."/>
            <person name="Urmenyi T.P."/>
            <person name="Silva V.G."/>
            <person name="da Rocha W.D."/>
            <person name="Andersson B."/>
            <person name="Romanha A.J."/>
            <person name="Steindel M."/>
            <person name="de Vasconcelos A.T."/>
            <person name="Grisard E.C."/>
        </authorList>
    </citation>
    <scope>NUCLEOTIDE SEQUENCE [LARGE SCALE GENOMIC DNA]</scope>
    <source>
        <strain evidence="1 2">SC58</strain>
    </source>
</reference>
<name>A0A061J716_TRYRA</name>
<accession>A0A061J716</accession>
<evidence type="ECO:0000313" key="2">
    <source>
        <dbReference type="Proteomes" id="UP000031737"/>
    </source>
</evidence>
<protein>
    <submittedName>
        <fullName evidence="1">Uncharacterized protein</fullName>
    </submittedName>
</protein>
<dbReference type="AlphaFoldDB" id="A0A061J716"/>
<dbReference type="EMBL" id="AUPL01001017">
    <property type="protein sequence ID" value="ESL11238.1"/>
    <property type="molecule type" value="Genomic_DNA"/>
</dbReference>
<dbReference type="OrthoDB" id="248206at2759"/>
<keyword evidence="2" id="KW-1185">Reference proteome</keyword>
<dbReference type="Proteomes" id="UP000031737">
    <property type="component" value="Unassembled WGS sequence"/>
</dbReference>